<accession>A0A679GE85</accession>
<dbReference type="EMBL" id="LC523031">
    <property type="protein sequence ID" value="BCA25952.1"/>
    <property type="molecule type" value="Genomic_RNA"/>
</dbReference>
<dbReference type="GO" id="GO:0003968">
    <property type="term" value="F:RNA-directed RNA polymerase activity"/>
    <property type="evidence" value="ECO:0007669"/>
    <property type="project" value="UniProtKB-KW"/>
</dbReference>
<keyword evidence="2" id="KW-0808">Transferase</keyword>
<reference evidence="2" key="1">
    <citation type="journal article" date="2020" name="Viruses">
        <title>Updating the quarantine status of Prunus infecting viruses in Australia.</title>
        <authorList>
            <person name="Kinoti W.M."/>
            <person name="Nancarrow N."/>
            <person name="Dann A."/>
            <person name="Rodoni B.C."/>
            <person name="Constable F.E."/>
        </authorList>
    </citation>
    <scope>NUCLEOTIDE SEQUENCE</scope>
    <source>
        <strain evidence="2">TAS17</strain>
    </source>
</reference>
<dbReference type="InterPro" id="IPR013674">
    <property type="entry name" value="Luteo_Rpol_P1-P2"/>
</dbReference>
<evidence type="ECO:0000259" key="1">
    <source>
        <dbReference type="Pfam" id="PF08467"/>
    </source>
</evidence>
<evidence type="ECO:0000313" key="2">
    <source>
        <dbReference type="EMBL" id="BCA25952.1"/>
    </source>
</evidence>
<keyword evidence="2" id="KW-0696">RNA-directed RNA polymerase</keyword>
<keyword evidence="2" id="KW-0548">Nucleotidyltransferase</keyword>
<name>A0A679GE85_9TOMB</name>
<sequence length="328" mass="38298">MIFDLLISASTKAIKDFISFLYSKCRNIYCRFKKWLMDFSEYDAFVAECFETMFEVETFQEEVVDNFIRLEDELAAAEAKLREVHNPYLWGAISDFIFPSRPEDVEDAKLKVWTKEVQMSALIETTLDDMEEAVSETMTESQLEVLAVTPNQLKARLKKAAKHRREKQAAKRMREAVDKIEKIAELSDWTTFEHVEVVDQKKSHPEREEQGEDGKMMVPAQIVYKWAWVRNIKTGEEKRARHFIRAYVMSKNLRLRGDDVSKVTIQRYVEQFCDANDFSLEAKTQLIKVALMMVPVPTKTEIDMAMVVHCPRAEALRHKLECIESQVF</sequence>
<organism evidence="2">
    <name type="scientific">Nectarine stem pitting associated virus</name>
    <dbReference type="NCBI Taxonomy" id="2560614"/>
    <lineage>
        <taxon>Viruses</taxon>
        <taxon>Riboviria</taxon>
        <taxon>Orthornavirae</taxon>
        <taxon>Kitrinoviricota</taxon>
        <taxon>Tolucaviricetes</taxon>
        <taxon>Tolivirales</taxon>
        <taxon>Tombusviridae</taxon>
        <taxon>Regressovirinae</taxon>
        <taxon>Luteovirus</taxon>
        <taxon>Luteovirus nucipersicae</taxon>
    </lineage>
</organism>
<protein>
    <submittedName>
        <fullName evidence="2">RNA-dependent RNA polymerase P1</fullName>
    </submittedName>
</protein>
<dbReference type="Pfam" id="PF08467">
    <property type="entry name" value="Luteo_P1-P2"/>
    <property type="match status" value="1"/>
</dbReference>
<feature type="domain" description="Luteovirus RNA polymerase P1-P2/replicase" evidence="1">
    <location>
        <begin position="1"/>
        <end position="326"/>
    </location>
</feature>
<proteinExistence type="predicted"/>